<feature type="region of interest" description="Disordered" evidence="11">
    <location>
        <begin position="90"/>
        <end position="124"/>
    </location>
</feature>
<dbReference type="PANTHER" id="PTHR34182:SF1">
    <property type="entry name" value="PROTEIN-EXPORT MEMBRANE PROTEIN SECG"/>
    <property type="match status" value="1"/>
</dbReference>
<proteinExistence type="inferred from homology"/>
<evidence type="ECO:0000256" key="1">
    <source>
        <dbReference type="ARBA" id="ARBA00004651"/>
    </source>
</evidence>
<protein>
    <recommendedName>
        <fullName evidence="10">Protein-export membrane protein SecG</fullName>
    </recommendedName>
</protein>
<dbReference type="PANTHER" id="PTHR34182">
    <property type="entry name" value="PROTEIN-EXPORT MEMBRANE PROTEIN SECG"/>
    <property type="match status" value="1"/>
</dbReference>
<dbReference type="GO" id="GO:0015450">
    <property type="term" value="F:protein-transporting ATPase activity"/>
    <property type="evidence" value="ECO:0007669"/>
    <property type="project" value="UniProtKB-UniRule"/>
</dbReference>
<dbReference type="KEGG" id="pcre:NCTC12858_01443"/>
<evidence type="ECO:0000313" key="13">
    <source>
        <dbReference type="EMBL" id="SQH73581.1"/>
    </source>
</evidence>
<evidence type="ECO:0000313" key="14">
    <source>
        <dbReference type="Proteomes" id="UP000030136"/>
    </source>
</evidence>
<dbReference type="eggNOG" id="COG1314">
    <property type="taxonomic scope" value="Bacteria"/>
</dbReference>
<evidence type="ECO:0000256" key="4">
    <source>
        <dbReference type="ARBA" id="ARBA00022475"/>
    </source>
</evidence>
<dbReference type="Pfam" id="PF03840">
    <property type="entry name" value="SecG"/>
    <property type="match status" value="1"/>
</dbReference>
<feature type="transmembrane region" description="Helical" evidence="10">
    <location>
        <begin position="55"/>
        <end position="75"/>
    </location>
</feature>
<evidence type="ECO:0000313" key="12">
    <source>
        <dbReference type="EMBL" id="KGN96491.1"/>
    </source>
</evidence>
<name>A0A0A2FZR8_9PORP</name>
<evidence type="ECO:0000256" key="2">
    <source>
        <dbReference type="ARBA" id="ARBA00008445"/>
    </source>
</evidence>
<keyword evidence="5 10" id="KW-0812">Transmembrane</keyword>
<evidence type="ECO:0000256" key="3">
    <source>
        <dbReference type="ARBA" id="ARBA00022448"/>
    </source>
</evidence>
<dbReference type="InterPro" id="IPR004692">
    <property type="entry name" value="SecG"/>
</dbReference>
<keyword evidence="7 10" id="KW-1133">Transmembrane helix</keyword>
<dbReference type="OrthoDB" id="1122493at2"/>
<reference evidence="13 15" key="2">
    <citation type="submission" date="2018-06" db="EMBL/GenBank/DDBJ databases">
        <authorList>
            <consortium name="Pathogen Informatics"/>
            <person name="Doyle S."/>
        </authorList>
    </citation>
    <scope>NUCLEOTIDE SEQUENCE [LARGE SCALE GENOMIC DNA]</scope>
    <source>
        <strain evidence="13 15">NCTC12858</strain>
    </source>
</reference>
<feature type="compositionally biased region" description="Basic and acidic residues" evidence="11">
    <location>
        <begin position="90"/>
        <end position="100"/>
    </location>
</feature>
<evidence type="ECO:0000256" key="9">
    <source>
        <dbReference type="ARBA" id="ARBA00023136"/>
    </source>
</evidence>
<evidence type="ECO:0000256" key="6">
    <source>
        <dbReference type="ARBA" id="ARBA00022927"/>
    </source>
</evidence>
<dbReference type="GO" id="GO:0065002">
    <property type="term" value="P:intracellular protein transmembrane transport"/>
    <property type="evidence" value="ECO:0007669"/>
    <property type="project" value="TreeGrafter"/>
</dbReference>
<dbReference type="EMBL" id="JQJC01000003">
    <property type="protein sequence ID" value="KGN96491.1"/>
    <property type="molecule type" value="Genomic_DNA"/>
</dbReference>
<evidence type="ECO:0000256" key="7">
    <source>
        <dbReference type="ARBA" id="ARBA00022989"/>
    </source>
</evidence>
<evidence type="ECO:0000256" key="8">
    <source>
        <dbReference type="ARBA" id="ARBA00023010"/>
    </source>
</evidence>
<comment type="function">
    <text evidence="10">Involved in protein export. Participates in an early event of protein translocation.</text>
</comment>
<dbReference type="RefSeq" id="WP_023937726.1">
    <property type="nucleotide sequence ID" value="NZ_FUXH01000011.1"/>
</dbReference>
<comment type="subcellular location">
    <subcellularLocation>
        <location evidence="1 10">Cell membrane</location>
        <topology evidence="1 10">Multi-pass membrane protein</topology>
    </subcellularLocation>
</comment>
<keyword evidence="3 10" id="KW-0813">Transport</keyword>
<evidence type="ECO:0000256" key="5">
    <source>
        <dbReference type="ARBA" id="ARBA00022692"/>
    </source>
</evidence>
<dbReference type="NCBIfam" id="TIGR00810">
    <property type="entry name" value="secG"/>
    <property type="match status" value="1"/>
</dbReference>
<dbReference type="AlphaFoldDB" id="A0A0A2FZR8"/>
<feature type="compositionally biased region" description="Polar residues" evidence="11">
    <location>
        <begin position="106"/>
        <end position="124"/>
    </location>
</feature>
<keyword evidence="4 10" id="KW-1003">Cell membrane</keyword>
<dbReference type="STRING" id="393921.HQ45_08920"/>
<dbReference type="GO" id="GO:0009306">
    <property type="term" value="P:protein secretion"/>
    <property type="evidence" value="ECO:0007669"/>
    <property type="project" value="UniProtKB-UniRule"/>
</dbReference>
<gene>
    <name evidence="12" type="ORF">HQ38_01560</name>
    <name evidence="13" type="ORF">NCTC12858_01443</name>
</gene>
<keyword evidence="9 10" id="KW-0472">Membrane</keyword>
<dbReference type="GO" id="GO:0043952">
    <property type="term" value="P:protein transport by the Sec complex"/>
    <property type="evidence" value="ECO:0007669"/>
    <property type="project" value="TreeGrafter"/>
</dbReference>
<evidence type="ECO:0000313" key="15">
    <source>
        <dbReference type="Proteomes" id="UP000249300"/>
    </source>
</evidence>
<dbReference type="Proteomes" id="UP000030136">
    <property type="component" value="Unassembled WGS sequence"/>
</dbReference>
<dbReference type="GO" id="GO:0005886">
    <property type="term" value="C:plasma membrane"/>
    <property type="evidence" value="ECO:0007669"/>
    <property type="project" value="UniProtKB-SubCell"/>
</dbReference>
<dbReference type="EMBL" id="LS483447">
    <property type="protein sequence ID" value="SQH73581.1"/>
    <property type="molecule type" value="Genomic_DNA"/>
</dbReference>
<evidence type="ECO:0000256" key="10">
    <source>
        <dbReference type="RuleBase" id="RU365087"/>
    </source>
</evidence>
<dbReference type="Proteomes" id="UP000249300">
    <property type="component" value="Chromosome 1"/>
</dbReference>
<comment type="similarity">
    <text evidence="2 10">Belongs to the SecG family.</text>
</comment>
<reference evidence="12 14" key="1">
    <citation type="submission" date="2014-08" db="EMBL/GenBank/DDBJ databases">
        <title>Porphyromonas crevioricanis strain:COT-253_OH1447 Genome sequencing.</title>
        <authorList>
            <person name="Wallis C."/>
            <person name="Deusch O."/>
            <person name="O'Flynn C."/>
            <person name="Davis I."/>
            <person name="Jospin G."/>
            <person name="Darling A.E."/>
            <person name="Coil D.A."/>
            <person name="Alexiev A."/>
            <person name="Horsfall A."/>
            <person name="Kirkwood N."/>
            <person name="Harris S."/>
            <person name="Eisen J.A."/>
        </authorList>
    </citation>
    <scope>NUCLEOTIDE SEQUENCE [LARGE SCALE GENOMIC DNA]</scope>
    <source>
        <strain evidence="14">COT-253 OH1447</strain>
        <strain evidence="12">COT-253_OH1447</strain>
    </source>
</reference>
<keyword evidence="6 10" id="KW-0653">Protein transport</keyword>
<comment type="caution">
    <text evidence="10">Lacks conserved residue(s) required for the propagation of feature annotation.</text>
</comment>
<keyword evidence="8 10" id="KW-0811">Translocation</keyword>
<accession>A0A0A2FZR8</accession>
<sequence length="124" mass="13440">MYIFLTILIVLASILLTLIVIIQNSKGGGLAAGFSSSNQIMGVRKTTDFLEKATWYLAGAVVVLSIVSSHFLFTATDGKTSDLEKEVKEEVVRNEKEEAAKPNFALPTTPNATPVSQPQENKPE</sequence>
<keyword evidence="15" id="KW-1185">Reference proteome</keyword>
<organism evidence="12 14">
    <name type="scientific">Porphyromonas crevioricanis</name>
    <dbReference type="NCBI Taxonomy" id="393921"/>
    <lineage>
        <taxon>Bacteria</taxon>
        <taxon>Pseudomonadati</taxon>
        <taxon>Bacteroidota</taxon>
        <taxon>Bacteroidia</taxon>
        <taxon>Bacteroidales</taxon>
        <taxon>Porphyromonadaceae</taxon>
        <taxon>Porphyromonas</taxon>
    </lineage>
</organism>
<evidence type="ECO:0000256" key="11">
    <source>
        <dbReference type="SAM" id="MobiDB-lite"/>
    </source>
</evidence>